<dbReference type="InterPro" id="IPR046867">
    <property type="entry name" value="AldOxase/xan_DH_MoCoBD2"/>
</dbReference>
<evidence type="ECO:0000259" key="4">
    <source>
        <dbReference type="SMART" id="SM01008"/>
    </source>
</evidence>
<name>A0A7W2D2Y7_9ACTN</name>
<reference evidence="5 6" key="1">
    <citation type="submission" date="2020-07" db="EMBL/GenBank/DDBJ databases">
        <title>Streptomyces isolated from Indian soil.</title>
        <authorList>
            <person name="Mandal S."/>
            <person name="Maiti P.K."/>
        </authorList>
    </citation>
    <scope>NUCLEOTIDE SEQUENCE [LARGE SCALE GENOMIC DNA]</scope>
    <source>
        <strain evidence="5 6">PSKA54</strain>
    </source>
</reference>
<dbReference type="InterPro" id="IPR037165">
    <property type="entry name" value="AldOxase/xan_DH_Mopterin-bd_sf"/>
</dbReference>
<dbReference type="Pfam" id="PF02738">
    <property type="entry name" value="MoCoBD_1"/>
    <property type="match status" value="1"/>
</dbReference>
<dbReference type="GO" id="GO:0005506">
    <property type="term" value="F:iron ion binding"/>
    <property type="evidence" value="ECO:0007669"/>
    <property type="project" value="InterPro"/>
</dbReference>
<dbReference type="PANTHER" id="PTHR11908:SF132">
    <property type="entry name" value="ALDEHYDE OXIDASE 1-RELATED"/>
    <property type="match status" value="1"/>
</dbReference>
<keyword evidence="6" id="KW-1185">Reference proteome</keyword>
<sequence>MNPPTGAARQHTDTGTSAPVRLEGRDKVTGTARYAAEYAPDGRVYAWPIPATIARGKIVAIDCAIALAEPGALAVLTHENAPRLGETGDRTLAVLQTPQIAHRGQYIALAVAETLEAARATAAAVRVEYAPERHQVLPGPDHPDSYVLEEADDEAPEGWQRGDVEGAYAAAEIRIDAVYRIPALHNHPMEPHAATAHWADGQLVVHDSSQGAGWVRQTLSELFAMDRERITVVSEHVGGGFGSKGTTRPHAVLAAMAARHVGHPVTLALPRNQLAAVVGYRAATEQRLRIGAAADGRISALAHEAVSYHSTIGDFVEQAAKPARSMYASPHSRTSHRVGPLDVPPPSWMRAPGECSGMFALESAMDELAVACGLDPIELRIRNEPDRDPASGLPFSSRHLVECLREGARRFGWTPGPRRPGSRTDGRLLIGTGVAASTYPADIEPSEAEAHADASGNIRILLNATDIGTGARTILAQIAAEALDVPLDQVRIEIGSSDLPYAPIAGGSTGAASWGWAVHKAAAALAAQLADHNGPLSEAGLRVSVNTEDDVAARSAEYVRRSFGAQFAEVQVDRDTGETRLRRLLGVFAAGRILNARTARSQFVGAMTMGASMALLEHSTMDPAFGDHPERDLASYHVAVSADVPDIQAYWIEEEDPHLNPLGVKGIGEIGIVGTAAAVANAVYDATGVRVRTLPVRVESLLPNLGAR</sequence>
<comment type="caution">
    <text evidence="5">The sequence shown here is derived from an EMBL/GenBank/DDBJ whole genome shotgun (WGS) entry which is preliminary data.</text>
</comment>
<accession>A0A7W2D2Y7</accession>
<evidence type="ECO:0000256" key="3">
    <source>
        <dbReference type="SAM" id="MobiDB-lite"/>
    </source>
</evidence>
<organism evidence="5 6">
    <name type="scientific">Streptomyces himalayensis subsp. aureolus</name>
    <dbReference type="NCBI Taxonomy" id="2758039"/>
    <lineage>
        <taxon>Bacteria</taxon>
        <taxon>Bacillati</taxon>
        <taxon>Actinomycetota</taxon>
        <taxon>Actinomycetes</taxon>
        <taxon>Kitasatosporales</taxon>
        <taxon>Streptomycetaceae</taxon>
        <taxon>Streptomyces</taxon>
        <taxon>Streptomyces himalayensis</taxon>
    </lineage>
</organism>
<dbReference type="SUPFAM" id="SSF54665">
    <property type="entry name" value="CO dehydrogenase molybdoprotein N-domain-like"/>
    <property type="match status" value="1"/>
</dbReference>
<feature type="domain" description="Aldehyde oxidase/xanthine dehydrogenase a/b hammerhead" evidence="4">
    <location>
        <begin position="29"/>
        <end position="133"/>
    </location>
</feature>
<dbReference type="InterPro" id="IPR000674">
    <property type="entry name" value="Ald_Oxase/Xan_DH_a/b"/>
</dbReference>
<dbReference type="SMART" id="SM01008">
    <property type="entry name" value="Ald_Xan_dh_C"/>
    <property type="match status" value="1"/>
</dbReference>
<proteinExistence type="predicted"/>
<dbReference type="Proteomes" id="UP000586976">
    <property type="component" value="Unassembled WGS sequence"/>
</dbReference>
<dbReference type="InterPro" id="IPR036856">
    <property type="entry name" value="Ald_Oxase/Xan_DH_a/b_sf"/>
</dbReference>
<evidence type="ECO:0000313" key="5">
    <source>
        <dbReference type="EMBL" id="MBA4863681.1"/>
    </source>
</evidence>
<evidence type="ECO:0000313" key="6">
    <source>
        <dbReference type="Proteomes" id="UP000586976"/>
    </source>
</evidence>
<dbReference type="EMBL" id="JACEQY010000022">
    <property type="protein sequence ID" value="MBA4863681.1"/>
    <property type="molecule type" value="Genomic_DNA"/>
</dbReference>
<protein>
    <submittedName>
        <fullName evidence="5">Xanthine dehydrogenase family protein molybdopterin-binding subunit</fullName>
    </submittedName>
</protein>
<gene>
    <name evidence="5" type="ORF">H1V43_20290</name>
</gene>
<evidence type="ECO:0000256" key="1">
    <source>
        <dbReference type="ARBA" id="ARBA00022505"/>
    </source>
</evidence>
<dbReference type="Pfam" id="PF01315">
    <property type="entry name" value="Ald_Xan_dh_C"/>
    <property type="match status" value="1"/>
</dbReference>
<dbReference type="Pfam" id="PF20256">
    <property type="entry name" value="MoCoBD_2"/>
    <property type="match status" value="1"/>
</dbReference>
<dbReference type="InterPro" id="IPR008274">
    <property type="entry name" value="AldOxase/xan_DH_MoCoBD1"/>
</dbReference>
<keyword evidence="1" id="KW-0500">Molybdenum</keyword>
<dbReference type="AlphaFoldDB" id="A0A7W2D2Y7"/>
<dbReference type="PANTHER" id="PTHR11908">
    <property type="entry name" value="XANTHINE DEHYDROGENASE"/>
    <property type="match status" value="1"/>
</dbReference>
<feature type="region of interest" description="Disordered" evidence="3">
    <location>
        <begin position="1"/>
        <end position="23"/>
    </location>
</feature>
<dbReference type="Gene3D" id="3.90.1170.50">
    <property type="entry name" value="Aldehyde oxidase/xanthine dehydrogenase, a/b hammerhead"/>
    <property type="match status" value="1"/>
</dbReference>
<dbReference type="GO" id="GO:0016491">
    <property type="term" value="F:oxidoreductase activity"/>
    <property type="evidence" value="ECO:0007669"/>
    <property type="project" value="UniProtKB-KW"/>
</dbReference>
<dbReference type="RefSeq" id="WP_181865397.1">
    <property type="nucleotide sequence ID" value="NZ_JACEQY010000022.1"/>
</dbReference>
<keyword evidence="2" id="KW-0560">Oxidoreductase</keyword>
<dbReference type="Gene3D" id="3.30.365.10">
    <property type="entry name" value="Aldehyde oxidase/xanthine dehydrogenase, molybdopterin binding domain"/>
    <property type="match status" value="4"/>
</dbReference>
<dbReference type="SUPFAM" id="SSF56003">
    <property type="entry name" value="Molybdenum cofactor-binding domain"/>
    <property type="match status" value="1"/>
</dbReference>
<evidence type="ECO:0000256" key="2">
    <source>
        <dbReference type="ARBA" id="ARBA00023002"/>
    </source>
</evidence>
<dbReference type="InterPro" id="IPR016208">
    <property type="entry name" value="Ald_Oxase/xanthine_DH-like"/>
</dbReference>